<proteinExistence type="inferred from homology"/>
<sequence length="61" mass="6746">MGTMIQNANLTAEDFGGEEYEGCNEYLNVTAPHIISKIHREYLEASADLIETNTFGAKARP</sequence>
<evidence type="ECO:0000256" key="7">
    <source>
        <dbReference type="PROSITE-ProRule" id="PRU00333"/>
    </source>
</evidence>
<comment type="caution">
    <text evidence="7">Lacks conserved residue(s) required for the propagation of feature annotation.</text>
</comment>
<organism evidence="9 10">
    <name type="scientific">Bacillus safensis</name>
    <dbReference type="NCBI Taxonomy" id="561879"/>
    <lineage>
        <taxon>Bacteria</taxon>
        <taxon>Bacillati</taxon>
        <taxon>Bacillota</taxon>
        <taxon>Bacilli</taxon>
        <taxon>Bacillales</taxon>
        <taxon>Bacillaceae</taxon>
        <taxon>Bacillus</taxon>
    </lineage>
</organism>
<dbReference type="Pfam" id="PF02574">
    <property type="entry name" value="S-methyl_trans"/>
    <property type="match status" value="1"/>
</dbReference>
<keyword evidence="2" id="KW-0489">Methyltransferase</keyword>
<dbReference type="PANTHER" id="PTHR45833:SF1">
    <property type="entry name" value="METHIONINE SYNTHASE"/>
    <property type="match status" value="1"/>
</dbReference>
<comment type="similarity">
    <text evidence="1">Belongs to the vitamin-B12 dependent methionine synthase family.</text>
</comment>
<evidence type="ECO:0000259" key="8">
    <source>
        <dbReference type="PROSITE" id="PS50970"/>
    </source>
</evidence>
<evidence type="ECO:0000256" key="4">
    <source>
        <dbReference type="ARBA" id="ARBA00022691"/>
    </source>
</evidence>
<keyword evidence="3" id="KW-0808">Transferase</keyword>
<accession>A0A5S9M656</accession>
<evidence type="ECO:0000256" key="1">
    <source>
        <dbReference type="ARBA" id="ARBA00010398"/>
    </source>
</evidence>
<evidence type="ECO:0000256" key="6">
    <source>
        <dbReference type="ARBA" id="ARBA00023285"/>
    </source>
</evidence>
<reference evidence="9 10" key="1">
    <citation type="submission" date="2019-12" db="EMBL/GenBank/DDBJ databases">
        <title>Full genome sequence of a Bacillus safensis strain isolated from commercially available natto in Indonesia.</title>
        <authorList>
            <person name="Yoshida M."/>
            <person name="Uomi M."/>
            <person name="Waturangi D."/>
            <person name="Ekaputri J.J."/>
            <person name="Setiamarga D.H.E."/>
        </authorList>
    </citation>
    <scope>NUCLEOTIDE SEQUENCE [LARGE SCALE GENOMIC DNA]</scope>
    <source>
        <strain evidence="9 10">IDN1</strain>
    </source>
</reference>
<keyword evidence="4" id="KW-0949">S-adenosyl-L-methionine</keyword>
<protein>
    <recommendedName>
        <fullName evidence="8">Hcy-binding domain-containing protein</fullName>
    </recommendedName>
</protein>
<evidence type="ECO:0000313" key="9">
    <source>
        <dbReference type="EMBL" id="BBP88411.1"/>
    </source>
</evidence>
<feature type="domain" description="Hcy-binding" evidence="8">
    <location>
        <begin position="1"/>
        <end position="61"/>
    </location>
</feature>
<dbReference type="Gene3D" id="3.20.20.330">
    <property type="entry name" value="Homocysteine-binding-like domain"/>
    <property type="match status" value="1"/>
</dbReference>
<dbReference type="GO" id="GO:0005829">
    <property type="term" value="C:cytosol"/>
    <property type="evidence" value="ECO:0007669"/>
    <property type="project" value="TreeGrafter"/>
</dbReference>
<dbReference type="InterPro" id="IPR003726">
    <property type="entry name" value="HCY_dom"/>
</dbReference>
<dbReference type="GO" id="GO:0050667">
    <property type="term" value="P:homocysteine metabolic process"/>
    <property type="evidence" value="ECO:0007669"/>
    <property type="project" value="TreeGrafter"/>
</dbReference>
<name>A0A5S9M656_BACIA</name>
<evidence type="ECO:0000313" key="10">
    <source>
        <dbReference type="Proteomes" id="UP000464658"/>
    </source>
</evidence>
<gene>
    <name evidence="9" type="ORF">BsIDN1_20290</name>
</gene>
<dbReference type="GO" id="GO:0032259">
    <property type="term" value="P:methylation"/>
    <property type="evidence" value="ECO:0007669"/>
    <property type="project" value="UniProtKB-KW"/>
</dbReference>
<dbReference type="AlphaFoldDB" id="A0A5S9M656"/>
<dbReference type="GO" id="GO:0008705">
    <property type="term" value="F:methionine synthase activity"/>
    <property type="evidence" value="ECO:0007669"/>
    <property type="project" value="TreeGrafter"/>
</dbReference>
<keyword evidence="6" id="KW-0170">Cobalt</keyword>
<evidence type="ECO:0000256" key="5">
    <source>
        <dbReference type="ARBA" id="ARBA00022723"/>
    </source>
</evidence>
<keyword evidence="5" id="KW-0479">Metal-binding</keyword>
<dbReference type="PROSITE" id="PS50970">
    <property type="entry name" value="HCY"/>
    <property type="match status" value="1"/>
</dbReference>
<evidence type="ECO:0000256" key="2">
    <source>
        <dbReference type="ARBA" id="ARBA00022603"/>
    </source>
</evidence>
<dbReference type="PANTHER" id="PTHR45833">
    <property type="entry name" value="METHIONINE SYNTHASE"/>
    <property type="match status" value="1"/>
</dbReference>
<dbReference type="InterPro" id="IPR036589">
    <property type="entry name" value="HCY_dom_sf"/>
</dbReference>
<dbReference type="Proteomes" id="UP000464658">
    <property type="component" value="Chromosome"/>
</dbReference>
<dbReference type="GO" id="GO:0046653">
    <property type="term" value="P:tetrahydrofolate metabolic process"/>
    <property type="evidence" value="ECO:0007669"/>
    <property type="project" value="TreeGrafter"/>
</dbReference>
<dbReference type="GO" id="GO:0046872">
    <property type="term" value="F:metal ion binding"/>
    <property type="evidence" value="ECO:0007669"/>
    <property type="project" value="UniProtKB-KW"/>
</dbReference>
<dbReference type="SUPFAM" id="SSF82282">
    <property type="entry name" value="Homocysteine S-methyltransferase"/>
    <property type="match status" value="1"/>
</dbReference>
<evidence type="ECO:0000256" key="3">
    <source>
        <dbReference type="ARBA" id="ARBA00022679"/>
    </source>
</evidence>
<dbReference type="EMBL" id="AP021906">
    <property type="protein sequence ID" value="BBP88411.1"/>
    <property type="molecule type" value="Genomic_DNA"/>
</dbReference>
<dbReference type="InterPro" id="IPR050554">
    <property type="entry name" value="Met_Synthase/Corrinoid"/>
</dbReference>